<dbReference type="Proteomes" id="UP000681035">
    <property type="component" value="Chromosome"/>
</dbReference>
<dbReference type="InterPro" id="IPR009899">
    <property type="entry name" value="ArdA"/>
</dbReference>
<dbReference type="RefSeq" id="WP_228298351.1">
    <property type="nucleotide sequence ID" value="NZ_AP023418.1"/>
</dbReference>
<organism evidence="1 2">
    <name type="scientific">Vescimonas coprocola</name>
    <dbReference type="NCBI Taxonomy" id="2714355"/>
    <lineage>
        <taxon>Bacteria</taxon>
        <taxon>Bacillati</taxon>
        <taxon>Bacillota</taxon>
        <taxon>Clostridia</taxon>
        <taxon>Eubacteriales</taxon>
        <taxon>Oscillospiraceae</taxon>
        <taxon>Vescimonas</taxon>
    </lineage>
</organism>
<dbReference type="Gene3D" id="1.10.10.1190">
    <property type="entry name" value="Antirestriction protein ArdA, domain 3"/>
    <property type="match status" value="1"/>
</dbReference>
<proteinExistence type="predicted"/>
<sequence length="227" mass="25943">MMNIADTRDCAFEAFVTNLGKYNEGCLVGEWVKFPVTNEEMQVVFRRIGIGRRYEEWFITDYDCPDTAIGKVLGEYESLSELNYLAGQIMEMRESSEFWQAVLDLGENTGSVQELINLTENLDCFDYLSGVRNDYDLGYYWIEESGCYDTSSLGALANYIDYESFGRDIRYEEGGVFGDNGYVRSNGGRFVDIYDGDIENIPDEYRVSSPALPVRSAVTRQTEQPER</sequence>
<dbReference type="KEGG" id="vcop:MM50RIKEN_14020"/>
<reference evidence="1" key="1">
    <citation type="submission" date="2020-09" db="EMBL/GenBank/DDBJ databases">
        <title>New species isolated from human feces.</title>
        <authorList>
            <person name="Kitahara M."/>
            <person name="Shigeno Y."/>
            <person name="Shime M."/>
            <person name="Matsumoto Y."/>
            <person name="Nakamura S."/>
            <person name="Motooka D."/>
            <person name="Fukuoka S."/>
            <person name="Nishikawa H."/>
            <person name="Benno Y."/>
        </authorList>
    </citation>
    <scope>NUCLEOTIDE SEQUENCE</scope>
    <source>
        <strain evidence="1">MM50</strain>
    </source>
</reference>
<accession>A0A810PZX2</accession>
<protein>
    <submittedName>
        <fullName evidence="1">Antirestriction protein ArdA</fullName>
    </submittedName>
</protein>
<dbReference type="EMBL" id="AP023418">
    <property type="protein sequence ID" value="BCK81639.1"/>
    <property type="molecule type" value="Genomic_DNA"/>
</dbReference>
<evidence type="ECO:0000313" key="1">
    <source>
        <dbReference type="EMBL" id="BCK81639.1"/>
    </source>
</evidence>
<evidence type="ECO:0000313" key="2">
    <source>
        <dbReference type="Proteomes" id="UP000681035"/>
    </source>
</evidence>
<dbReference type="AlphaFoldDB" id="A0A810PZX2"/>
<name>A0A810PZX2_9FIRM</name>
<gene>
    <name evidence="1" type="ORF">MM50RIKEN_14020</name>
</gene>
<dbReference type="Gene3D" id="3.10.20.480">
    <property type="entry name" value="Antirestriction protein ArdA, domain 1"/>
    <property type="match status" value="1"/>
</dbReference>
<dbReference type="Pfam" id="PF07275">
    <property type="entry name" value="ArdA"/>
    <property type="match status" value="1"/>
</dbReference>
<dbReference type="InterPro" id="IPR041895">
    <property type="entry name" value="ArdA_dom1"/>
</dbReference>
<dbReference type="InterPro" id="IPR041893">
    <property type="entry name" value="ArdA_dom3"/>
</dbReference>
<keyword evidence="2" id="KW-1185">Reference proteome</keyword>